<evidence type="ECO:0000256" key="3">
    <source>
        <dbReference type="ARBA" id="ARBA00022723"/>
    </source>
</evidence>
<dbReference type="InterPro" id="IPR007197">
    <property type="entry name" value="rSAM"/>
</dbReference>
<dbReference type="InterPro" id="IPR023867">
    <property type="entry name" value="Sulphatase_maturase_rSAM"/>
</dbReference>
<sequence>MVDTLHLLIKPASGNCNMRCAYCFYADEADNRETPSFGVMDRDTARILIEKAMAYAKKHCTFTFQGGEPTLAGLEYFKFFTETVRKCNKKNISVSYNIQTNGYHLQETWFPFLKENKFLAGVSLDGDAACHDDLRRDAKGKGTYKHVMKTITLLKRYGIDFNVLAVVTGYSAGHAQRLYHFFKKHGLYYQQYIECLDPIGEARGISPYSLPPEKYGIFLKSLFDCWFLDMIRPSAEGTEGRRIYNRYFENLAAILSGQEPELCSMRGICGLQWVVEADGSLYPCDFYALDEWRLGNIKNNSFEEIDQKREELGFISRSHILPKECRTCPYLALCRNGCCRLCKMEKQADGTYIRGKNYYCGAYREFFAYALPRLEELVRIWGK</sequence>
<comment type="similarity">
    <text evidence="6">Belongs to the radical SAM superfamily. Anaerobic sulfatase-maturating enzyme family.</text>
</comment>
<dbReference type="Proteomes" id="UP000515789">
    <property type="component" value="Chromosome"/>
</dbReference>
<dbReference type="GO" id="GO:0016491">
    <property type="term" value="F:oxidoreductase activity"/>
    <property type="evidence" value="ECO:0007669"/>
    <property type="project" value="InterPro"/>
</dbReference>
<proteinExistence type="inferred from homology"/>
<dbReference type="PROSITE" id="PS51918">
    <property type="entry name" value="RADICAL_SAM"/>
    <property type="match status" value="1"/>
</dbReference>
<protein>
    <submittedName>
        <fullName evidence="8">Anaerobic sulfatase maturase</fullName>
    </submittedName>
</protein>
<dbReference type="SFLD" id="SFLDG01386">
    <property type="entry name" value="main_SPASM_domain-containing"/>
    <property type="match status" value="1"/>
</dbReference>
<dbReference type="Gene3D" id="3.20.20.70">
    <property type="entry name" value="Aldolase class I"/>
    <property type="match status" value="1"/>
</dbReference>
<gene>
    <name evidence="8" type="ORF">E5259_19490</name>
</gene>
<dbReference type="SFLD" id="SFLDG01072">
    <property type="entry name" value="dehydrogenase_like"/>
    <property type="match status" value="1"/>
</dbReference>
<dbReference type="SUPFAM" id="SSF102114">
    <property type="entry name" value="Radical SAM enzymes"/>
    <property type="match status" value="1"/>
</dbReference>
<dbReference type="InterPro" id="IPR034485">
    <property type="entry name" value="Anaerobic_Cys-type_sulfatase-m"/>
</dbReference>
<dbReference type="EMBL" id="CP039126">
    <property type="protein sequence ID" value="QMW79608.1"/>
    <property type="molecule type" value="Genomic_DNA"/>
</dbReference>
<evidence type="ECO:0000313" key="9">
    <source>
        <dbReference type="Proteomes" id="UP000515789"/>
    </source>
</evidence>
<evidence type="ECO:0000256" key="4">
    <source>
        <dbReference type="ARBA" id="ARBA00023004"/>
    </source>
</evidence>
<evidence type="ECO:0000259" key="7">
    <source>
        <dbReference type="PROSITE" id="PS51918"/>
    </source>
</evidence>
<keyword evidence="5" id="KW-0411">Iron-sulfur</keyword>
<dbReference type="InterPro" id="IPR013785">
    <property type="entry name" value="Aldolase_TIM"/>
</dbReference>
<dbReference type="Pfam" id="PF13186">
    <property type="entry name" value="SPASM"/>
    <property type="match status" value="1"/>
</dbReference>
<dbReference type="Pfam" id="PF04055">
    <property type="entry name" value="Radical_SAM"/>
    <property type="match status" value="1"/>
</dbReference>
<dbReference type="NCBIfam" id="TIGR03942">
    <property type="entry name" value="sulfatase_rSAM"/>
    <property type="match status" value="1"/>
</dbReference>
<dbReference type="NCBIfam" id="TIGR04085">
    <property type="entry name" value="rSAM_more_4Fe4S"/>
    <property type="match status" value="1"/>
</dbReference>
<dbReference type="InterPro" id="IPR058240">
    <property type="entry name" value="rSAM_sf"/>
</dbReference>
<dbReference type="SFLD" id="SFLDF00289">
    <property type="entry name" value="anaerobic_Cys-type_sulfatase-m"/>
    <property type="match status" value="1"/>
</dbReference>
<dbReference type="CDD" id="cd01335">
    <property type="entry name" value="Radical_SAM"/>
    <property type="match status" value="1"/>
</dbReference>
<dbReference type="GO" id="GO:0051536">
    <property type="term" value="F:iron-sulfur cluster binding"/>
    <property type="evidence" value="ECO:0007669"/>
    <property type="project" value="UniProtKB-KW"/>
</dbReference>
<name>A0A7G5MYB5_9FIRM</name>
<dbReference type="SFLD" id="SFLDS00029">
    <property type="entry name" value="Radical_SAM"/>
    <property type="match status" value="1"/>
</dbReference>
<feature type="domain" description="Radical SAM core" evidence="7">
    <location>
        <begin position="1"/>
        <end position="228"/>
    </location>
</feature>
<reference evidence="8 9" key="1">
    <citation type="submission" date="2019-04" db="EMBL/GenBank/DDBJ databases">
        <authorList>
            <person name="Schori C."/>
            <person name="Ahrens C."/>
        </authorList>
    </citation>
    <scope>NUCLEOTIDE SEQUENCE [LARGE SCALE GENOMIC DNA]</scope>
    <source>
        <strain evidence="8 9">DSM 2950</strain>
    </source>
</reference>
<dbReference type="InterPro" id="IPR023885">
    <property type="entry name" value="4Fe4S-binding_SPASM_dom"/>
</dbReference>
<evidence type="ECO:0000256" key="5">
    <source>
        <dbReference type="ARBA" id="ARBA00023014"/>
    </source>
</evidence>
<dbReference type="SFLD" id="SFLDG01067">
    <property type="entry name" value="SPASM/twitch_domain_containing"/>
    <property type="match status" value="1"/>
</dbReference>
<evidence type="ECO:0000256" key="2">
    <source>
        <dbReference type="ARBA" id="ARBA00022691"/>
    </source>
</evidence>
<comment type="cofactor">
    <cofactor evidence="1">
        <name>[4Fe-4S] cluster</name>
        <dbReference type="ChEBI" id="CHEBI:49883"/>
    </cofactor>
</comment>
<dbReference type="AlphaFoldDB" id="A0A7G5MYB5"/>
<dbReference type="GO" id="GO:0046872">
    <property type="term" value="F:metal ion binding"/>
    <property type="evidence" value="ECO:0007669"/>
    <property type="project" value="UniProtKB-KW"/>
</dbReference>
<dbReference type="RefSeq" id="WP_044912215.1">
    <property type="nucleotide sequence ID" value="NZ_AP031416.1"/>
</dbReference>
<accession>A0A7G5MYB5</accession>
<keyword evidence="4" id="KW-0408">Iron</keyword>
<dbReference type="GeneID" id="75055036"/>
<evidence type="ECO:0000256" key="6">
    <source>
        <dbReference type="ARBA" id="ARBA00023601"/>
    </source>
</evidence>
<evidence type="ECO:0000256" key="1">
    <source>
        <dbReference type="ARBA" id="ARBA00001966"/>
    </source>
</evidence>
<keyword evidence="2" id="KW-0949">S-adenosyl-L-methionine</keyword>
<dbReference type="SFLD" id="SFLDG01384">
    <property type="entry name" value="thioether_bond_formation_requi"/>
    <property type="match status" value="1"/>
</dbReference>
<dbReference type="PANTHER" id="PTHR43273:SF3">
    <property type="entry name" value="ANAEROBIC SULFATASE-MATURATING ENZYME HOMOLOG ASLB-RELATED"/>
    <property type="match status" value="1"/>
</dbReference>
<organism evidence="8 9">
    <name type="scientific">Blautia producta</name>
    <dbReference type="NCBI Taxonomy" id="33035"/>
    <lineage>
        <taxon>Bacteria</taxon>
        <taxon>Bacillati</taxon>
        <taxon>Bacillota</taxon>
        <taxon>Clostridia</taxon>
        <taxon>Lachnospirales</taxon>
        <taxon>Lachnospiraceae</taxon>
        <taxon>Blautia</taxon>
    </lineage>
</organism>
<keyword evidence="3" id="KW-0479">Metal-binding</keyword>
<evidence type="ECO:0000313" key="8">
    <source>
        <dbReference type="EMBL" id="QMW79608.1"/>
    </source>
</evidence>
<dbReference type="PANTHER" id="PTHR43273">
    <property type="entry name" value="ANAEROBIC SULFATASE-MATURATING ENZYME HOMOLOG ASLB-RELATED"/>
    <property type="match status" value="1"/>
</dbReference>